<dbReference type="PANTHER" id="PTHR33908:SF11">
    <property type="entry name" value="MEMBRANE PROTEIN"/>
    <property type="match status" value="1"/>
</dbReference>
<evidence type="ECO:0000313" key="10">
    <source>
        <dbReference type="EMBL" id="OGN09675.1"/>
    </source>
</evidence>
<feature type="transmembrane region" description="Helical" evidence="8">
    <location>
        <begin position="145"/>
        <end position="163"/>
    </location>
</feature>
<reference evidence="10 11" key="1">
    <citation type="journal article" date="2016" name="Nat. Commun.">
        <title>Thousands of microbial genomes shed light on interconnected biogeochemical processes in an aquifer system.</title>
        <authorList>
            <person name="Anantharaman K."/>
            <person name="Brown C.T."/>
            <person name="Hug L.A."/>
            <person name="Sharon I."/>
            <person name="Castelle C.J."/>
            <person name="Probst A.J."/>
            <person name="Thomas B.C."/>
            <person name="Singh A."/>
            <person name="Wilkins M.J."/>
            <person name="Karaoz U."/>
            <person name="Brodie E.L."/>
            <person name="Williams K.H."/>
            <person name="Hubbard S.S."/>
            <person name="Banfield J.F."/>
        </authorList>
    </citation>
    <scope>NUCLEOTIDE SEQUENCE [LARGE SCALE GENOMIC DNA]</scope>
</reference>
<keyword evidence="3" id="KW-0328">Glycosyltransferase</keyword>
<keyword evidence="2" id="KW-1003">Cell membrane</keyword>
<proteinExistence type="predicted"/>
<evidence type="ECO:0000259" key="9">
    <source>
        <dbReference type="Pfam" id="PF13231"/>
    </source>
</evidence>
<gene>
    <name evidence="10" type="ORF">A3C61_02730</name>
</gene>
<dbReference type="Pfam" id="PF13231">
    <property type="entry name" value="PMT_2"/>
    <property type="match status" value="1"/>
</dbReference>
<evidence type="ECO:0000256" key="2">
    <source>
        <dbReference type="ARBA" id="ARBA00022475"/>
    </source>
</evidence>
<feature type="transmembrane region" description="Helical" evidence="8">
    <location>
        <begin position="12"/>
        <end position="28"/>
    </location>
</feature>
<feature type="transmembrane region" description="Helical" evidence="8">
    <location>
        <begin position="303"/>
        <end position="323"/>
    </location>
</feature>
<sequence length="550" mass="62799">MHLTRKRKECLILFLILTVAVFFRFYQLDLIPPGLWPDEAANGVDALKALDSTNFSAEGGPAFGWKIFYPANNGREGLFINMQAVSIWLFGATPFALRVVSAIIGTLTVLGLYLLAKQLFDRKIASVAAFFMAISFWHVNFSRIGFRAIMLPFILVFAFYFLWRGLRNGKLGEFFVAGILGGLGFYTYFSYRIVPLIAIILFLSYWYYLKKDFSHAKYEYARNQLLRGFALLTLTVIVIAMPLGLYFYGHPQDFLKREGRPISVFSQEQPLKELALSTIKTLAMFNFGGDYNQRHNIPGSLQLVLPIGLLFAVGFLKELAHWLSRKHGHFSPTHTFMFSWFFIMLIPGFLSTEAPHALRTIGVIPIVMIFSAQGFWWLINNLTRLHHITDPHAQFDVKTHRHEASLLIGITIVVSLTSLGFLEFSRYFQSWGRDLSTKNSFAQNYIDISNYLNQSDSKIIKYVLVNEGDVMVDNVPNNAQTIKYLTQSHSDISSKQKNIYYLRTDQLASQKLPPHYILIPISRDIGSKNDLIHNYGLKLTSYGTFVVFSK</sequence>
<feature type="transmembrane region" description="Helical" evidence="8">
    <location>
        <begin position="228"/>
        <end position="248"/>
    </location>
</feature>
<feature type="domain" description="Glycosyltransferase RgtA/B/C/D-like" evidence="9">
    <location>
        <begin position="82"/>
        <end position="210"/>
    </location>
</feature>
<organism evidence="10 11">
    <name type="scientific">Candidatus Yanofskybacteria bacterium RIFCSPHIGHO2_02_FULL_39_10</name>
    <dbReference type="NCBI Taxonomy" id="1802674"/>
    <lineage>
        <taxon>Bacteria</taxon>
        <taxon>Candidatus Yanofskyibacteriota</taxon>
    </lineage>
</organism>
<dbReference type="GO" id="GO:0009103">
    <property type="term" value="P:lipopolysaccharide biosynthetic process"/>
    <property type="evidence" value="ECO:0007669"/>
    <property type="project" value="UniProtKB-ARBA"/>
</dbReference>
<evidence type="ECO:0000256" key="3">
    <source>
        <dbReference type="ARBA" id="ARBA00022676"/>
    </source>
</evidence>
<keyword evidence="4" id="KW-0808">Transferase</keyword>
<dbReference type="GO" id="GO:0005886">
    <property type="term" value="C:plasma membrane"/>
    <property type="evidence" value="ECO:0007669"/>
    <property type="project" value="UniProtKB-SubCell"/>
</dbReference>
<evidence type="ECO:0000256" key="4">
    <source>
        <dbReference type="ARBA" id="ARBA00022679"/>
    </source>
</evidence>
<feature type="transmembrane region" description="Helical" evidence="8">
    <location>
        <begin position="357"/>
        <end position="379"/>
    </location>
</feature>
<dbReference type="InterPro" id="IPR050297">
    <property type="entry name" value="LipidA_mod_glycosyltrf_83"/>
</dbReference>
<feature type="transmembrane region" description="Helical" evidence="8">
    <location>
        <begin position="404"/>
        <end position="424"/>
    </location>
</feature>
<evidence type="ECO:0000256" key="8">
    <source>
        <dbReference type="SAM" id="Phobius"/>
    </source>
</evidence>
<dbReference type="InterPro" id="IPR038731">
    <property type="entry name" value="RgtA/B/C-like"/>
</dbReference>
<keyword evidence="5 8" id="KW-0812">Transmembrane</keyword>
<evidence type="ECO:0000256" key="5">
    <source>
        <dbReference type="ARBA" id="ARBA00022692"/>
    </source>
</evidence>
<evidence type="ECO:0000313" key="11">
    <source>
        <dbReference type="Proteomes" id="UP000178908"/>
    </source>
</evidence>
<dbReference type="PANTHER" id="PTHR33908">
    <property type="entry name" value="MANNOSYLTRANSFERASE YKCB-RELATED"/>
    <property type="match status" value="1"/>
</dbReference>
<keyword evidence="7 8" id="KW-0472">Membrane</keyword>
<feature type="transmembrane region" description="Helical" evidence="8">
    <location>
        <begin position="329"/>
        <end position="350"/>
    </location>
</feature>
<name>A0A1F8F967_9BACT</name>
<protein>
    <recommendedName>
        <fullName evidence="9">Glycosyltransferase RgtA/B/C/D-like domain-containing protein</fullName>
    </recommendedName>
</protein>
<feature type="transmembrane region" description="Helical" evidence="8">
    <location>
        <begin position="95"/>
        <end position="116"/>
    </location>
</feature>
<evidence type="ECO:0000256" key="1">
    <source>
        <dbReference type="ARBA" id="ARBA00004651"/>
    </source>
</evidence>
<comment type="caution">
    <text evidence="10">The sequence shown here is derived from an EMBL/GenBank/DDBJ whole genome shotgun (WGS) entry which is preliminary data.</text>
</comment>
<dbReference type="GO" id="GO:0016763">
    <property type="term" value="F:pentosyltransferase activity"/>
    <property type="evidence" value="ECO:0007669"/>
    <property type="project" value="TreeGrafter"/>
</dbReference>
<evidence type="ECO:0000256" key="6">
    <source>
        <dbReference type="ARBA" id="ARBA00022989"/>
    </source>
</evidence>
<feature type="transmembrane region" description="Helical" evidence="8">
    <location>
        <begin position="175"/>
        <end position="208"/>
    </location>
</feature>
<dbReference type="AlphaFoldDB" id="A0A1F8F967"/>
<dbReference type="EMBL" id="MGJO01000016">
    <property type="protein sequence ID" value="OGN09675.1"/>
    <property type="molecule type" value="Genomic_DNA"/>
</dbReference>
<accession>A0A1F8F967</accession>
<keyword evidence="6 8" id="KW-1133">Transmembrane helix</keyword>
<evidence type="ECO:0000256" key="7">
    <source>
        <dbReference type="ARBA" id="ARBA00023136"/>
    </source>
</evidence>
<comment type="subcellular location">
    <subcellularLocation>
        <location evidence="1">Cell membrane</location>
        <topology evidence="1">Multi-pass membrane protein</topology>
    </subcellularLocation>
</comment>
<dbReference type="Proteomes" id="UP000178908">
    <property type="component" value="Unassembled WGS sequence"/>
</dbReference>